<feature type="compositionally biased region" description="Basic and acidic residues" evidence="1">
    <location>
        <begin position="304"/>
        <end position="315"/>
    </location>
</feature>
<dbReference type="EMBL" id="JAVDVX010000001">
    <property type="protein sequence ID" value="MDR7088545.1"/>
    <property type="molecule type" value="Genomic_DNA"/>
</dbReference>
<feature type="region of interest" description="Disordered" evidence="1">
    <location>
        <begin position="300"/>
        <end position="328"/>
    </location>
</feature>
<sequence>MPIPLRRPYELLASQISLKDNLYKNDKPWVAWWYGGIYKNSRDQSQPNVVVSFRELTSEGLSDSQILRQVPITSLGQLRLGSIWEGSTCKSQLSYESQTFKVNFTAGSWKFSSFSGASALNIELPYDLDTHPLFYDLRDQSKLIEFPISTGGKLVVPCLEFFSRCYGYSQEIKRILTTYFWDVPKGAKERLFAPINRPEVPNLWQVRLRERLCNDDITLLAHIKYDQYTLKRVKKIHADLATQFNRVLKDPNGKPIARPAFLEAAPWFEGDAELEVEGIWFNDTKSFLGLRITGCSEPGGLTIEGDRTNNGKAERSAPPGSPTSWDGVPRKIISHPPIPFDVTGFQAPDHASGTVDIKDPKMKILGKRRRVIHRKTEEASTTPGAVSEDEDSKKFSSGEPGGTGKGTGRASIKAEAIMESKGTLRDMWNALLYLRDEYPEVIKGVESYTGSEGFSSEEEPKLVSLTPFDDIDDSKEITTAMRSWVYTSYPDLRGVLAARITTVQSVVYLFEITRKPRLKTIKDISTEGEENYQGFMFTLKDNDGFQSWLDTFTAEIRKTKGVVKKLLTRCPGKAEAFNHRMGKQERVAHETTAKKALQKFGIVFPNAEETTS</sequence>
<protein>
    <submittedName>
        <fullName evidence="2">Uncharacterized protein</fullName>
    </submittedName>
</protein>
<accession>A0ABU1UTP0</accession>
<proteinExistence type="predicted"/>
<organism evidence="2 3">
    <name type="scientific">Cellvibrio fibrivorans</name>
    <dbReference type="NCBI Taxonomy" id="126350"/>
    <lineage>
        <taxon>Bacteria</taxon>
        <taxon>Pseudomonadati</taxon>
        <taxon>Pseudomonadota</taxon>
        <taxon>Gammaproteobacteria</taxon>
        <taxon>Cellvibrionales</taxon>
        <taxon>Cellvibrionaceae</taxon>
        <taxon>Cellvibrio</taxon>
    </lineage>
</organism>
<keyword evidence="3" id="KW-1185">Reference proteome</keyword>
<feature type="region of interest" description="Disordered" evidence="1">
    <location>
        <begin position="372"/>
        <end position="410"/>
    </location>
</feature>
<name>A0ABU1UTP0_9GAMM</name>
<reference evidence="2 3" key="1">
    <citation type="submission" date="2023-07" db="EMBL/GenBank/DDBJ databases">
        <title>Sorghum-associated microbial communities from plants grown in Nebraska, USA.</title>
        <authorList>
            <person name="Schachtman D."/>
        </authorList>
    </citation>
    <scope>NUCLEOTIDE SEQUENCE [LARGE SCALE GENOMIC DNA]</scope>
    <source>
        <strain evidence="2 3">BE190</strain>
    </source>
</reference>
<evidence type="ECO:0000256" key="1">
    <source>
        <dbReference type="SAM" id="MobiDB-lite"/>
    </source>
</evidence>
<evidence type="ECO:0000313" key="2">
    <source>
        <dbReference type="EMBL" id="MDR7088545.1"/>
    </source>
</evidence>
<dbReference type="Proteomes" id="UP001253595">
    <property type="component" value="Unassembled WGS sequence"/>
</dbReference>
<evidence type="ECO:0000313" key="3">
    <source>
        <dbReference type="Proteomes" id="UP001253595"/>
    </source>
</evidence>
<comment type="caution">
    <text evidence="2">The sequence shown here is derived from an EMBL/GenBank/DDBJ whole genome shotgun (WGS) entry which is preliminary data.</text>
</comment>
<gene>
    <name evidence="2" type="ORF">J2X05_000548</name>
</gene>
<dbReference type="RefSeq" id="WP_310068321.1">
    <property type="nucleotide sequence ID" value="NZ_JAVDVX010000001.1"/>
</dbReference>